<feature type="non-terminal residue" evidence="1">
    <location>
        <position position="76"/>
    </location>
</feature>
<evidence type="ECO:0000313" key="2">
    <source>
        <dbReference type="Proteomes" id="UP000779574"/>
    </source>
</evidence>
<dbReference type="EMBL" id="JAHFXF010000534">
    <property type="protein sequence ID" value="KAG9686073.1"/>
    <property type="molecule type" value="Genomic_DNA"/>
</dbReference>
<name>A0A9P8J5G4_AURME</name>
<accession>A0A9P8J5G4</accession>
<reference evidence="1" key="1">
    <citation type="journal article" date="2021" name="J Fungi (Basel)">
        <title>Virulence traits and population genomics of the black yeast Aureobasidium melanogenum.</title>
        <authorList>
            <person name="Cernosa A."/>
            <person name="Sun X."/>
            <person name="Gostincar C."/>
            <person name="Fang C."/>
            <person name="Gunde-Cimerman N."/>
            <person name="Song Z."/>
        </authorList>
    </citation>
    <scope>NUCLEOTIDE SEQUENCE</scope>
    <source>
        <strain evidence="1">EXF-9911</strain>
    </source>
</reference>
<evidence type="ECO:0000313" key="1">
    <source>
        <dbReference type="EMBL" id="KAG9686073.1"/>
    </source>
</evidence>
<reference evidence="1" key="2">
    <citation type="submission" date="2021-08" db="EMBL/GenBank/DDBJ databases">
        <authorList>
            <person name="Gostincar C."/>
            <person name="Sun X."/>
            <person name="Song Z."/>
            <person name="Gunde-Cimerman N."/>
        </authorList>
    </citation>
    <scope>NUCLEOTIDE SEQUENCE</scope>
    <source>
        <strain evidence="1">EXF-9911</strain>
    </source>
</reference>
<dbReference type="AlphaFoldDB" id="A0A9P8J5G4"/>
<proteinExistence type="predicted"/>
<organism evidence="1 2">
    <name type="scientific">Aureobasidium melanogenum</name>
    <name type="common">Aureobasidium pullulans var. melanogenum</name>
    <dbReference type="NCBI Taxonomy" id="46634"/>
    <lineage>
        <taxon>Eukaryota</taxon>
        <taxon>Fungi</taxon>
        <taxon>Dikarya</taxon>
        <taxon>Ascomycota</taxon>
        <taxon>Pezizomycotina</taxon>
        <taxon>Dothideomycetes</taxon>
        <taxon>Dothideomycetidae</taxon>
        <taxon>Dothideales</taxon>
        <taxon>Saccotheciaceae</taxon>
        <taxon>Aureobasidium</taxon>
    </lineage>
</organism>
<comment type="caution">
    <text evidence="1">The sequence shown here is derived from an EMBL/GenBank/DDBJ whole genome shotgun (WGS) entry which is preliminary data.</text>
</comment>
<gene>
    <name evidence="1" type="ORF">KCU76_g11274</name>
</gene>
<protein>
    <submittedName>
        <fullName evidence="1">Uncharacterized protein</fullName>
    </submittedName>
</protein>
<dbReference type="Proteomes" id="UP000779574">
    <property type="component" value="Unassembled WGS sequence"/>
</dbReference>
<sequence length="76" mass="8728">MSGRKSTTCNVLRSNAFAESQHAQCWRNQARQLTLRFLDLVKPFTPLIPEIAVPETKTPFQQRLIWTGVTLLIFLV</sequence>